<keyword evidence="6" id="KW-1185">Reference proteome</keyword>
<comment type="caution">
    <text evidence="5">The sequence shown here is derived from an EMBL/GenBank/DDBJ whole genome shotgun (WGS) entry which is preliminary data.</text>
</comment>
<dbReference type="InterPro" id="IPR000172">
    <property type="entry name" value="GMC_OxRdtase_N"/>
</dbReference>
<comment type="cofactor">
    <cofactor evidence="2">
        <name>FAD</name>
        <dbReference type="ChEBI" id="CHEBI:57692"/>
    </cofactor>
</comment>
<gene>
    <name evidence="5" type="ORF">EDB81DRAFT_766576</name>
</gene>
<dbReference type="InterPro" id="IPR012132">
    <property type="entry name" value="GMC_OxRdtase"/>
</dbReference>
<evidence type="ECO:0000259" key="4">
    <source>
        <dbReference type="Pfam" id="PF05199"/>
    </source>
</evidence>
<protein>
    <recommendedName>
        <fullName evidence="7">Glucose-methanol-choline oxidoreductase N-terminal domain-containing protein</fullName>
    </recommendedName>
</protein>
<dbReference type="InterPro" id="IPR036188">
    <property type="entry name" value="FAD/NAD-bd_sf"/>
</dbReference>
<reference evidence="5" key="1">
    <citation type="journal article" date="2021" name="Nat. Commun.">
        <title>Genetic determinants of endophytism in the Arabidopsis root mycobiome.</title>
        <authorList>
            <person name="Mesny F."/>
            <person name="Miyauchi S."/>
            <person name="Thiergart T."/>
            <person name="Pickel B."/>
            <person name="Atanasova L."/>
            <person name="Karlsson M."/>
            <person name="Huettel B."/>
            <person name="Barry K.W."/>
            <person name="Haridas S."/>
            <person name="Chen C."/>
            <person name="Bauer D."/>
            <person name="Andreopoulos W."/>
            <person name="Pangilinan J."/>
            <person name="LaButti K."/>
            <person name="Riley R."/>
            <person name="Lipzen A."/>
            <person name="Clum A."/>
            <person name="Drula E."/>
            <person name="Henrissat B."/>
            <person name="Kohler A."/>
            <person name="Grigoriev I.V."/>
            <person name="Martin F.M."/>
            <person name="Hacquard S."/>
        </authorList>
    </citation>
    <scope>NUCLEOTIDE SEQUENCE</scope>
    <source>
        <strain evidence="5">MPI-CAGE-AT-0147</strain>
    </source>
</reference>
<dbReference type="Pfam" id="PF00732">
    <property type="entry name" value="GMC_oxred_N"/>
    <property type="match status" value="1"/>
</dbReference>
<feature type="binding site" evidence="2">
    <location>
        <position position="250"/>
    </location>
    <ligand>
        <name>FAD</name>
        <dbReference type="ChEBI" id="CHEBI:57692"/>
    </ligand>
</feature>
<dbReference type="EMBL" id="JAGMUV010000025">
    <property type="protein sequence ID" value="KAH7120519.1"/>
    <property type="molecule type" value="Genomic_DNA"/>
</dbReference>
<evidence type="ECO:0008006" key="7">
    <source>
        <dbReference type="Google" id="ProtNLM"/>
    </source>
</evidence>
<evidence type="ECO:0000256" key="2">
    <source>
        <dbReference type="PIRSR" id="PIRSR000137-2"/>
    </source>
</evidence>
<dbReference type="PIRSF" id="PIRSF000137">
    <property type="entry name" value="Alcohol_oxidase"/>
    <property type="match status" value="1"/>
</dbReference>
<dbReference type="SUPFAM" id="SSF51905">
    <property type="entry name" value="FAD/NAD(P)-binding domain"/>
    <property type="match status" value="1"/>
</dbReference>
<dbReference type="Proteomes" id="UP000738349">
    <property type="component" value="Unassembled WGS sequence"/>
</dbReference>
<evidence type="ECO:0000256" key="1">
    <source>
        <dbReference type="ARBA" id="ARBA00010790"/>
    </source>
</evidence>
<feature type="binding site" evidence="2">
    <location>
        <position position="111"/>
    </location>
    <ligand>
        <name>FAD</name>
        <dbReference type="ChEBI" id="CHEBI:57692"/>
    </ligand>
</feature>
<dbReference type="Gene3D" id="3.50.50.60">
    <property type="entry name" value="FAD/NAD(P)-binding domain"/>
    <property type="match status" value="1"/>
</dbReference>
<dbReference type="InterPro" id="IPR007867">
    <property type="entry name" value="GMC_OxRtase_C"/>
</dbReference>
<dbReference type="PANTHER" id="PTHR11552">
    <property type="entry name" value="GLUCOSE-METHANOL-CHOLINE GMC OXIDOREDUCTASE"/>
    <property type="match status" value="1"/>
</dbReference>
<proteinExistence type="inferred from homology"/>
<sequence length="472" mass="51907">MHFPRVLVPPATLALCNSVEAKNTYEYIVVGSGPGGGPLAANLARHGHSNNTLAINDPLTRWDFFVSRDLPEIEDQFEFTTWRLTDGEFYVSLDPPADAERLGIYYPRAGVVGGCAIHNAATISLPPDVDWQDIAEITGDDSWSVENMRQYLVRLERCNYLANGSTSDHGFNGYLDTSQADPSRESGLSLFELLGRDVNSADPNRDNILGLFTPHTHSRNGVRSSPANYLRATLDDPRGYPLTVQENTLVTKVLFSNTTSGGKGKEPRAIGLEYLRGKSLYSADPRHGRNSRGTPGKAFATKEVILARGVFNTPQILKLSGVGPVDELRKLKIPVVRHLPGIGTGLSDNYEAVLYGTFERPFLNNLTDNVFTENRPCAPGVECTDDWQRRYLRAQTYSHHAVGACAIGSDDNALAVLDSKFRVRGIKSLRVVDGSAFPVQPGKVPSLATFMSAKRLYMIFWQMLESIFGVVV</sequence>
<evidence type="ECO:0000259" key="3">
    <source>
        <dbReference type="Pfam" id="PF00732"/>
    </source>
</evidence>
<comment type="similarity">
    <text evidence="1">Belongs to the GMC oxidoreductase family.</text>
</comment>
<dbReference type="GO" id="GO:0016614">
    <property type="term" value="F:oxidoreductase activity, acting on CH-OH group of donors"/>
    <property type="evidence" value="ECO:0007669"/>
    <property type="project" value="InterPro"/>
</dbReference>
<dbReference type="Pfam" id="PF05199">
    <property type="entry name" value="GMC_oxred_C"/>
    <property type="match status" value="1"/>
</dbReference>
<keyword evidence="2" id="KW-0285">Flavoprotein</keyword>
<organism evidence="5 6">
    <name type="scientific">Dactylonectria macrodidyma</name>
    <dbReference type="NCBI Taxonomy" id="307937"/>
    <lineage>
        <taxon>Eukaryota</taxon>
        <taxon>Fungi</taxon>
        <taxon>Dikarya</taxon>
        <taxon>Ascomycota</taxon>
        <taxon>Pezizomycotina</taxon>
        <taxon>Sordariomycetes</taxon>
        <taxon>Hypocreomycetidae</taxon>
        <taxon>Hypocreales</taxon>
        <taxon>Nectriaceae</taxon>
        <taxon>Dactylonectria</taxon>
    </lineage>
</organism>
<evidence type="ECO:0000313" key="5">
    <source>
        <dbReference type="EMBL" id="KAH7120519.1"/>
    </source>
</evidence>
<evidence type="ECO:0000313" key="6">
    <source>
        <dbReference type="Proteomes" id="UP000738349"/>
    </source>
</evidence>
<dbReference type="OrthoDB" id="269227at2759"/>
<feature type="domain" description="Glucose-methanol-choline oxidoreductase C-terminal" evidence="4">
    <location>
        <begin position="380"/>
        <end position="453"/>
    </location>
</feature>
<dbReference type="PANTHER" id="PTHR11552:SF80">
    <property type="entry name" value="GMC OXIDOREDUCTASE"/>
    <property type="match status" value="1"/>
</dbReference>
<feature type="domain" description="Glucose-methanol-choline oxidoreductase N-terminal" evidence="3">
    <location>
        <begin position="104"/>
        <end position="349"/>
    </location>
</feature>
<accession>A0A9P9DJU0</accession>
<name>A0A9P9DJU0_9HYPO</name>
<keyword evidence="2" id="KW-0274">FAD</keyword>
<dbReference type="AlphaFoldDB" id="A0A9P9DJU0"/>
<dbReference type="GO" id="GO:0050660">
    <property type="term" value="F:flavin adenine dinucleotide binding"/>
    <property type="evidence" value="ECO:0007669"/>
    <property type="project" value="InterPro"/>
</dbReference>